<dbReference type="Gene3D" id="3.40.190.290">
    <property type="match status" value="1"/>
</dbReference>
<dbReference type="PROSITE" id="PS50931">
    <property type="entry name" value="HTH_LYSR"/>
    <property type="match status" value="1"/>
</dbReference>
<dbReference type="GO" id="GO:0003700">
    <property type="term" value="F:DNA-binding transcription factor activity"/>
    <property type="evidence" value="ECO:0007669"/>
    <property type="project" value="InterPro"/>
</dbReference>
<evidence type="ECO:0000313" key="6">
    <source>
        <dbReference type="EMBL" id="MCG5073666.1"/>
    </source>
</evidence>
<dbReference type="AlphaFoldDB" id="A0A9X1RJW8"/>
<comment type="caution">
    <text evidence="6">The sequence shown here is derived from an EMBL/GenBank/DDBJ whole genome shotgun (WGS) entry which is preliminary data.</text>
</comment>
<proteinExistence type="inferred from homology"/>
<evidence type="ECO:0000256" key="2">
    <source>
        <dbReference type="ARBA" id="ARBA00023015"/>
    </source>
</evidence>
<dbReference type="InterPro" id="IPR036388">
    <property type="entry name" value="WH-like_DNA-bd_sf"/>
</dbReference>
<dbReference type="InterPro" id="IPR036390">
    <property type="entry name" value="WH_DNA-bd_sf"/>
</dbReference>
<keyword evidence="7" id="KW-1185">Reference proteome</keyword>
<organism evidence="6 7">
    <name type="scientific">Paraburkholderia tagetis</name>
    <dbReference type="NCBI Taxonomy" id="2913261"/>
    <lineage>
        <taxon>Bacteria</taxon>
        <taxon>Pseudomonadati</taxon>
        <taxon>Pseudomonadota</taxon>
        <taxon>Betaproteobacteria</taxon>
        <taxon>Burkholderiales</taxon>
        <taxon>Burkholderiaceae</taxon>
        <taxon>Paraburkholderia</taxon>
    </lineage>
</organism>
<dbReference type="PRINTS" id="PR00039">
    <property type="entry name" value="HTHLYSR"/>
</dbReference>
<dbReference type="PANTHER" id="PTHR30126">
    <property type="entry name" value="HTH-TYPE TRANSCRIPTIONAL REGULATOR"/>
    <property type="match status" value="1"/>
</dbReference>
<keyword evidence="3" id="KW-0238">DNA-binding</keyword>
<dbReference type="SUPFAM" id="SSF46785">
    <property type="entry name" value="Winged helix' DNA-binding domain"/>
    <property type="match status" value="1"/>
</dbReference>
<evidence type="ECO:0000256" key="3">
    <source>
        <dbReference type="ARBA" id="ARBA00023125"/>
    </source>
</evidence>
<dbReference type="Proteomes" id="UP001139308">
    <property type="component" value="Unassembled WGS sequence"/>
</dbReference>
<dbReference type="GO" id="GO:0000976">
    <property type="term" value="F:transcription cis-regulatory region binding"/>
    <property type="evidence" value="ECO:0007669"/>
    <property type="project" value="TreeGrafter"/>
</dbReference>
<feature type="domain" description="HTH lysR-type" evidence="5">
    <location>
        <begin position="1"/>
        <end position="58"/>
    </location>
</feature>
<sequence length="335" mass="35619">MTPEQLITFAAVAEHLNISRAALALHLSQPAVSGQLRLLQEEFGEPLYLRDGRGVRLTPTGEQLAAYAARLRDTWRDALAFRDALRGLERGTLRIGASTTPASYRLPYLVAAFHRRYPEVKLETASGNTTDMVAMLGELDIALIEGPVGEQLPADCAVHPWHEDEIVAIAPRGHALAAQAASAGEKKGRGGPKHANAGPLSSELSVFAGLPLVLREDGSGVRQVVERAFARAAVPMRVALEIAGVEGVKEAVRAGMGIGFVSAMSMRHEDDALQQVRIRPEPLVRRFSIIVPHAGAASRVTQRFLELCLLDAPDAGSVGLNGGGSGGTSGTRFPP</sequence>
<comment type="similarity">
    <text evidence="1">Belongs to the LysR transcriptional regulatory family.</text>
</comment>
<gene>
    <name evidence="6" type="ORF">L5014_09880</name>
</gene>
<reference evidence="6" key="1">
    <citation type="submission" date="2022-01" db="EMBL/GenBank/DDBJ databases">
        <title>Genome sequence and assembly of Parabukholderia sp. RG36.</title>
        <authorList>
            <person name="Chhetri G."/>
        </authorList>
    </citation>
    <scope>NUCLEOTIDE SEQUENCE</scope>
    <source>
        <strain evidence="6">RG36</strain>
    </source>
</reference>
<dbReference type="EMBL" id="JAKLJA010000005">
    <property type="protein sequence ID" value="MCG5073666.1"/>
    <property type="molecule type" value="Genomic_DNA"/>
</dbReference>
<protein>
    <submittedName>
        <fullName evidence="6">LysR family transcriptional regulator</fullName>
    </submittedName>
</protein>
<evidence type="ECO:0000256" key="1">
    <source>
        <dbReference type="ARBA" id="ARBA00009437"/>
    </source>
</evidence>
<evidence type="ECO:0000313" key="7">
    <source>
        <dbReference type="Proteomes" id="UP001139308"/>
    </source>
</evidence>
<dbReference type="Gene3D" id="1.10.10.10">
    <property type="entry name" value="Winged helix-like DNA-binding domain superfamily/Winged helix DNA-binding domain"/>
    <property type="match status" value="1"/>
</dbReference>
<name>A0A9X1RJW8_9BURK</name>
<keyword evidence="4" id="KW-0804">Transcription</keyword>
<dbReference type="InterPro" id="IPR005119">
    <property type="entry name" value="LysR_subst-bd"/>
</dbReference>
<dbReference type="RefSeq" id="WP_238463441.1">
    <property type="nucleotide sequence ID" value="NZ_JAKLJA010000005.1"/>
</dbReference>
<evidence type="ECO:0000259" key="5">
    <source>
        <dbReference type="PROSITE" id="PS50931"/>
    </source>
</evidence>
<dbReference type="InterPro" id="IPR000847">
    <property type="entry name" value="LysR_HTH_N"/>
</dbReference>
<dbReference type="PANTHER" id="PTHR30126:SF39">
    <property type="entry name" value="HTH-TYPE TRANSCRIPTIONAL REGULATOR CYSL"/>
    <property type="match status" value="1"/>
</dbReference>
<keyword evidence="2" id="KW-0805">Transcription regulation</keyword>
<dbReference type="SUPFAM" id="SSF53850">
    <property type="entry name" value="Periplasmic binding protein-like II"/>
    <property type="match status" value="1"/>
</dbReference>
<accession>A0A9X1RJW8</accession>
<dbReference type="Pfam" id="PF03466">
    <property type="entry name" value="LysR_substrate"/>
    <property type="match status" value="2"/>
</dbReference>
<dbReference type="Pfam" id="PF00126">
    <property type="entry name" value="HTH_1"/>
    <property type="match status" value="1"/>
</dbReference>
<evidence type="ECO:0000256" key="4">
    <source>
        <dbReference type="ARBA" id="ARBA00023163"/>
    </source>
</evidence>